<evidence type="ECO:0000259" key="1">
    <source>
        <dbReference type="Pfam" id="PF09189"/>
    </source>
</evidence>
<feature type="domain" description="Molybdopterin cofactor biosynthesis MoaD-related C-terminal" evidence="1">
    <location>
        <begin position="7"/>
        <end position="86"/>
    </location>
</feature>
<proteinExistence type="predicted"/>
<sequence length="86" mass="10302">MSKEILLEMRTIKKEEFIEWFRQMGGKEEEPDVYKGPFWNAHIDEPKNIKLGAMNFISIRIKIVVEDDKYDDFMSKFRLRFLRAGG</sequence>
<dbReference type="InterPro" id="IPR036473">
    <property type="entry name" value="Mopterin_CF_MoaD-rel_C_sf"/>
</dbReference>
<dbReference type="Gene3D" id="3.30.1370.80">
    <property type="entry name" value="Molybdopterin cofactor biosynthesis MoaD-related, C-terminal domain"/>
    <property type="match status" value="1"/>
</dbReference>
<keyword evidence="3" id="KW-1185">Reference proteome</keyword>
<evidence type="ECO:0000313" key="2">
    <source>
        <dbReference type="EMBL" id="KRT35417.1"/>
    </source>
</evidence>
<dbReference type="RefSeq" id="WP_009201894.1">
    <property type="nucleotide sequence ID" value="NZ_ACJX03000001.1"/>
</dbReference>
<dbReference type="STRING" id="592015.HMPREF1705_02644"/>
<evidence type="ECO:0000313" key="3">
    <source>
        <dbReference type="Proteomes" id="UP000005273"/>
    </source>
</evidence>
<name>A0A0T5XAN3_9BACT</name>
<organism evidence="2 3">
    <name type="scientific">Acetomicrobium hydrogeniformans ATCC BAA-1850</name>
    <dbReference type="NCBI Taxonomy" id="592015"/>
    <lineage>
        <taxon>Bacteria</taxon>
        <taxon>Thermotogati</taxon>
        <taxon>Synergistota</taxon>
        <taxon>Synergistia</taxon>
        <taxon>Synergistales</taxon>
        <taxon>Acetomicrobiaceae</taxon>
        <taxon>Acetomicrobium</taxon>
    </lineage>
</organism>
<dbReference type="Pfam" id="PF09189">
    <property type="entry name" value="MoaD_arch"/>
    <property type="match status" value="1"/>
</dbReference>
<dbReference type="eggNOG" id="ENOG5033IBZ">
    <property type="taxonomic scope" value="Bacteria"/>
</dbReference>
<dbReference type="EMBL" id="ACJX03000001">
    <property type="protein sequence ID" value="KRT35417.1"/>
    <property type="molecule type" value="Genomic_DNA"/>
</dbReference>
<protein>
    <recommendedName>
        <fullName evidence="1">Molybdopterin cofactor biosynthesis MoaD-related C-terminal domain-containing protein</fullName>
    </recommendedName>
</protein>
<reference evidence="3" key="1">
    <citation type="submission" date="2012-09" db="EMBL/GenBank/DDBJ databases">
        <authorList>
            <person name="Weinstock G."/>
            <person name="Sodergren E."/>
            <person name="Clifton S."/>
            <person name="Fulton L."/>
            <person name="Fulton B."/>
            <person name="Courtney L."/>
            <person name="Fronick C."/>
            <person name="Harrison M."/>
            <person name="Strong C."/>
            <person name="Farmer C."/>
            <person name="Delehaunty K."/>
            <person name="Markovic C."/>
            <person name="Hall O."/>
            <person name="Minx P."/>
            <person name="Tomlinson C."/>
            <person name="Mitreva M."/>
            <person name="Nelson J."/>
            <person name="Hou S."/>
            <person name="Wollam A."/>
            <person name="Pepin K.H."/>
            <person name="Johnson M."/>
            <person name="Bhonagiri V."/>
            <person name="Nash W.E."/>
            <person name="Suruliraj S."/>
            <person name="Warren W."/>
            <person name="Chinwalla A."/>
            <person name="Mardis E.R."/>
            <person name="Wilson R.K."/>
        </authorList>
    </citation>
    <scope>NUCLEOTIDE SEQUENCE [LARGE SCALE GENOMIC DNA]</scope>
    <source>
        <strain evidence="3">OS1</strain>
    </source>
</reference>
<gene>
    <name evidence="2" type="ORF">HMPREF1705_02644</name>
</gene>
<dbReference type="Proteomes" id="UP000005273">
    <property type="component" value="Unassembled WGS sequence"/>
</dbReference>
<dbReference type="OrthoDB" id="1798819at2"/>
<comment type="caution">
    <text evidence="2">The sequence shown here is derived from an EMBL/GenBank/DDBJ whole genome shotgun (WGS) entry which is preliminary data.</text>
</comment>
<dbReference type="AlphaFoldDB" id="A0A0T5XAN3"/>
<dbReference type="InterPro" id="IPR015272">
    <property type="entry name" value="MoadD_C"/>
</dbReference>
<accession>A0A0T5XAN3</accession>